<feature type="region of interest" description="Disordered" evidence="2">
    <location>
        <begin position="892"/>
        <end position="937"/>
    </location>
</feature>
<dbReference type="InterPro" id="IPR000331">
    <property type="entry name" value="Rap/Ran_GAP_dom"/>
</dbReference>
<evidence type="ECO:0000313" key="5">
    <source>
        <dbReference type="EnsemblMetazoa" id="XP_019856008.1"/>
    </source>
</evidence>
<dbReference type="SUPFAM" id="SSF111347">
    <property type="entry name" value="Rap/Ran-GAP"/>
    <property type="match status" value="1"/>
</dbReference>
<dbReference type="InterPro" id="IPR035974">
    <property type="entry name" value="Rap/Ran-GAP_sf"/>
</dbReference>
<reference evidence="5" key="2">
    <citation type="submission" date="2024-06" db="UniProtKB">
        <authorList>
            <consortium name="EnsemblMetazoa"/>
        </authorList>
    </citation>
    <scope>IDENTIFICATION</scope>
</reference>
<dbReference type="GO" id="GO:0005096">
    <property type="term" value="F:GTPase activator activity"/>
    <property type="evidence" value="ECO:0007669"/>
    <property type="project" value="UniProtKB-KW"/>
</dbReference>
<dbReference type="Pfam" id="PF02145">
    <property type="entry name" value="Rap_GAP"/>
    <property type="match status" value="1"/>
</dbReference>
<evidence type="ECO:0000259" key="4">
    <source>
        <dbReference type="PROSITE" id="PS50219"/>
    </source>
</evidence>
<reference evidence="6" key="1">
    <citation type="journal article" date="2010" name="Nature">
        <title>The Amphimedon queenslandica genome and the evolution of animal complexity.</title>
        <authorList>
            <person name="Srivastava M."/>
            <person name="Simakov O."/>
            <person name="Chapman J."/>
            <person name="Fahey B."/>
            <person name="Gauthier M.E."/>
            <person name="Mitros T."/>
            <person name="Richards G.S."/>
            <person name="Conaco C."/>
            <person name="Dacre M."/>
            <person name="Hellsten U."/>
            <person name="Larroux C."/>
            <person name="Putnam N.H."/>
            <person name="Stanke M."/>
            <person name="Adamska M."/>
            <person name="Darling A."/>
            <person name="Degnan S.M."/>
            <person name="Oakley T.H."/>
            <person name="Plachetzki D.C."/>
            <person name="Zhai Y."/>
            <person name="Adamski M."/>
            <person name="Calcino A."/>
            <person name="Cummins S.F."/>
            <person name="Goodstein D.M."/>
            <person name="Harris C."/>
            <person name="Jackson D.J."/>
            <person name="Leys S.P."/>
            <person name="Shu S."/>
            <person name="Woodcroft B.J."/>
            <person name="Vervoort M."/>
            <person name="Kosik K.S."/>
            <person name="Manning G."/>
            <person name="Degnan B.M."/>
            <person name="Rokhsar D.S."/>
        </authorList>
    </citation>
    <scope>NUCLEOTIDE SEQUENCE [LARGE SCALE GENOMIC DNA]</scope>
</reference>
<dbReference type="Pfam" id="PF00780">
    <property type="entry name" value="CNH"/>
    <property type="match status" value="1"/>
</dbReference>
<evidence type="ECO:0000259" key="3">
    <source>
        <dbReference type="PROSITE" id="PS50085"/>
    </source>
</evidence>
<dbReference type="PROSITE" id="PS50085">
    <property type="entry name" value="RAPGAP"/>
    <property type="match status" value="1"/>
</dbReference>
<dbReference type="GeneID" id="100637427"/>
<feature type="domain" description="Rap-GAP" evidence="3">
    <location>
        <begin position="237"/>
        <end position="470"/>
    </location>
</feature>
<dbReference type="KEGG" id="aqu:100637427"/>
<dbReference type="Proteomes" id="UP000007879">
    <property type="component" value="Unassembled WGS sequence"/>
</dbReference>
<evidence type="ECO:0000313" key="6">
    <source>
        <dbReference type="Proteomes" id="UP000007879"/>
    </source>
</evidence>
<feature type="domain" description="CNH" evidence="4">
    <location>
        <begin position="544"/>
        <end position="840"/>
    </location>
</feature>
<dbReference type="PANTHER" id="PTHR15711">
    <property type="entry name" value="RAP GTPASE-ACTIVATING PROTEIN"/>
    <property type="match status" value="1"/>
</dbReference>
<dbReference type="PROSITE" id="PS50219">
    <property type="entry name" value="CNH"/>
    <property type="match status" value="1"/>
</dbReference>
<evidence type="ECO:0000256" key="2">
    <source>
        <dbReference type="SAM" id="MobiDB-lite"/>
    </source>
</evidence>
<evidence type="ECO:0008006" key="7">
    <source>
        <dbReference type="Google" id="ProtNLM"/>
    </source>
</evidence>
<dbReference type="InterPro" id="IPR050989">
    <property type="entry name" value="Rap1_Ran_GAP"/>
</dbReference>
<dbReference type="RefSeq" id="XP_019856008.1">
    <property type="nucleotide sequence ID" value="XM_020000449.1"/>
</dbReference>
<dbReference type="InterPro" id="IPR001180">
    <property type="entry name" value="CNH_dom"/>
</dbReference>
<accession>A0AAN0JH67</accession>
<organism evidence="5 6">
    <name type="scientific">Amphimedon queenslandica</name>
    <name type="common">Sponge</name>
    <dbReference type="NCBI Taxonomy" id="400682"/>
    <lineage>
        <taxon>Eukaryota</taxon>
        <taxon>Metazoa</taxon>
        <taxon>Porifera</taxon>
        <taxon>Demospongiae</taxon>
        <taxon>Heteroscleromorpha</taxon>
        <taxon>Haplosclerida</taxon>
        <taxon>Niphatidae</taxon>
        <taxon>Amphimedon</taxon>
    </lineage>
</organism>
<dbReference type="Gene3D" id="3.40.50.11210">
    <property type="entry name" value="Rap/Ran-GAP"/>
    <property type="match status" value="1"/>
</dbReference>
<keyword evidence="6" id="KW-1185">Reference proteome</keyword>
<sequence>MWQFTANNDKSKELSLKGHYTALPLSPQPNGKAKLCWRRSCDNTSPLPGLLVPPTSDRKAATINTSSFIASHIVSSTTLPVLLLPASSSAASSEDITIILSDVDELRKKRKKVKKTNQEGETGGVMLLRSRQRSRSMERLLDCSPSSSVTPSVGNVFRKEVGGDDTNDSETPFFLSVVAADSVYRSILWRKKGNKRLCIQHSGKIPPPKTILEKFSVPKSDKLTVKDISSATLQKDFLTLEEQEGSINFKFGIIYAKTGQTTDNEMLSNKAGSPCFNQFLDLLGDTIDLFGWAHYKGGLDTRNNATGSQSVYTVFGGHEVMFHVSTMLPYSEENKQQLERKRHIGNDIVTIIFIEDEGADSDGAQDQELDDRAYLSALSFSPSSITSHFNHIFALVTYCKSRDSYRLVLHSAESIPSFGPPLPPGGEFEDHSVFRDFLLAKLINGEKASYSISTFADKRERTLGLLMKDMEQKCGSVLRKSLSQLNITSPSNSKKYVELQQSFSEVGNRIKIEKIVSGNHPTSQMSTAVKKEPWETTLLLQSFPHKITCGDTCDDGSLIVSTPSDGTYMVFTDGTTLQIIDKSLPISQLVIAHRHRLLLLRTGYPKDNYFYAISLEIFFSPSVKIRSKSSLSSYQLSYTKGCHLFCTTPLYSQFLRVMVAVKNKVFMLAWKYPAVSCFPATPTTPSHPLQGFIKHRELILNEVPLLMTFIDEHPSGRLCVMYQKQIEAIDEMTTDSQRLYNFDSSKVKISELRAVQHNTKNELLIGYNMSCSVLALQDGMVFNSPETVWNAEPTSIVHTGPYTLAFTADTIEIRKSSNGSLMHTIDVPQLKPISLKDDLIFSSPSLLNQSLQRNDSFSRLEGKAAKVLGKATSSGTSLHIYKISLENLLGGGAGKGRGRRNSDKDDETSSSGSRCSMLEDVPSTISEEPEGRGNGCGLHLKDLSNGGGVDVSLEETNSKFKNARILKSPSSKPRQMFVYPESYGDGKKYVGPLSEVFEDSFRLVCKEEEEEEEPMHSVLSERDIKTAQLHGLHSAYSSSPSILEDINSLSSLSPSSSDVLFKL</sequence>
<proteinExistence type="predicted"/>
<evidence type="ECO:0000256" key="1">
    <source>
        <dbReference type="ARBA" id="ARBA00022468"/>
    </source>
</evidence>
<keyword evidence="1" id="KW-0343">GTPase activation</keyword>
<dbReference type="PANTHER" id="PTHR15711:SF62">
    <property type="entry name" value="GTPASE-ACTIVATING RAP_RAN-GAP DOMAIN-LIKE PROTEIN 3"/>
    <property type="match status" value="1"/>
</dbReference>
<name>A0AAN0JH67_AMPQE</name>
<protein>
    <recommendedName>
        <fullName evidence="7">Rap-GAP domain-containing protein</fullName>
    </recommendedName>
</protein>
<dbReference type="AlphaFoldDB" id="A0AAN0JH67"/>
<dbReference type="GO" id="GO:0051056">
    <property type="term" value="P:regulation of small GTPase mediated signal transduction"/>
    <property type="evidence" value="ECO:0007669"/>
    <property type="project" value="InterPro"/>
</dbReference>
<dbReference type="EnsemblMetazoa" id="XM_020000449.1">
    <property type="protein sequence ID" value="XP_019856008.1"/>
    <property type="gene ID" value="LOC100637427"/>
</dbReference>